<dbReference type="InterPro" id="IPR044751">
    <property type="entry name" value="Ion_transp-like_CBS"/>
</dbReference>
<keyword evidence="5 7" id="KW-0129">CBS domain</keyword>
<keyword evidence="3" id="KW-0677">Repeat</keyword>
<feature type="domain" description="CNNM transmembrane" evidence="12">
    <location>
        <begin position="18"/>
        <end position="197"/>
    </location>
</feature>
<evidence type="ECO:0000256" key="5">
    <source>
        <dbReference type="ARBA" id="ARBA00023122"/>
    </source>
</evidence>
<proteinExistence type="predicted"/>
<dbReference type="InterPro" id="IPR002550">
    <property type="entry name" value="CNNM"/>
</dbReference>
<keyword evidence="6 8" id="KW-0472">Membrane</keyword>
<evidence type="ECO:0000256" key="2">
    <source>
        <dbReference type="ARBA" id="ARBA00022692"/>
    </source>
</evidence>
<dbReference type="CDD" id="cd04590">
    <property type="entry name" value="CBS_pair_CorC_HlyC_assoc"/>
    <property type="match status" value="1"/>
</dbReference>
<evidence type="ECO:0000313" key="13">
    <source>
        <dbReference type="EMBL" id="GHC46277.1"/>
    </source>
</evidence>
<dbReference type="InterPro" id="IPR000644">
    <property type="entry name" value="CBS_dom"/>
</dbReference>
<feature type="transmembrane region" description="Helical" evidence="10">
    <location>
        <begin position="75"/>
        <end position="99"/>
    </location>
</feature>
<evidence type="ECO:0000256" key="8">
    <source>
        <dbReference type="PROSITE-ProRule" id="PRU01193"/>
    </source>
</evidence>
<dbReference type="PANTHER" id="PTHR22777">
    <property type="entry name" value="HEMOLYSIN-RELATED"/>
    <property type="match status" value="1"/>
</dbReference>
<evidence type="ECO:0000256" key="10">
    <source>
        <dbReference type="SAM" id="Phobius"/>
    </source>
</evidence>
<evidence type="ECO:0000256" key="3">
    <source>
        <dbReference type="ARBA" id="ARBA00022737"/>
    </source>
</evidence>
<name>A0A918TEX5_9BACT</name>
<dbReference type="PANTHER" id="PTHR22777:SF4">
    <property type="entry name" value="UPF0053 PROTEIN SLL1254"/>
    <property type="match status" value="1"/>
</dbReference>
<gene>
    <name evidence="13" type="ORF">GCM10007100_09820</name>
</gene>
<evidence type="ECO:0000259" key="11">
    <source>
        <dbReference type="PROSITE" id="PS51371"/>
    </source>
</evidence>
<comment type="caution">
    <text evidence="13">The sequence shown here is derived from an EMBL/GenBank/DDBJ whole genome shotgun (WGS) entry which is preliminary data.</text>
</comment>
<evidence type="ECO:0008006" key="15">
    <source>
        <dbReference type="Google" id="ProtNLM"/>
    </source>
</evidence>
<dbReference type="InterPro" id="IPR046342">
    <property type="entry name" value="CBS_dom_sf"/>
</dbReference>
<dbReference type="PROSITE" id="PS51846">
    <property type="entry name" value="CNNM"/>
    <property type="match status" value="1"/>
</dbReference>
<keyword evidence="14" id="KW-1185">Reference proteome</keyword>
<feature type="transmembrane region" description="Helical" evidence="10">
    <location>
        <begin position="25"/>
        <end position="54"/>
    </location>
</feature>
<accession>A0A918TEX5</accession>
<dbReference type="Pfam" id="PF00571">
    <property type="entry name" value="CBS"/>
    <property type="match status" value="1"/>
</dbReference>
<evidence type="ECO:0000256" key="9">
    <source>
        <dbReference type="SAM" id="MobiDB-lite"/>
    </source>
</evidence>
<dbReference type="RefSeq" id="WP_189567871.1">
    <property type="nucleotide sequence ID" value="NZ_BMXI01000003.1"/>
</dbReference>
<dbReference type="Gene3D" id="3.10.580.10">
    <property type="entry name" value="CBS-domain"/>
    <property type="match status" value="1"/>
</dbReference>
<dbReference type="Pfam" id="PF01595">
    <property type="entry name" value="CNNM"/>
    <property type="match status" value="1"/>
</dbReference>
<evidence type="ECO:0000256" key="1">
    <source>
        <dbReference type="ARBA" id="ARBA00004141"/>
    </source>
</evidence>
<sequence length="385" mass="42977">MFPYEVAAIAAPNLDADATGSWTVLIIYFSLAIGVSFFCSVWEAVILSISTPYVANLKKKQPKVGARIENLKQRIGRPLTSILTLNTISHTVGAMGVAAQVSALGGGKWDAVAGALMTLAILIASEIIPKNLGARYWRAWAPWVSFCLEWLTRLMTPVVWFIELFSKGHHDEATFSRDELKVMAELGTRQGKLKEGESRILDNLLRLGEISVREVMTPRIVVFALPENTMIQHYLDHHNESPFSRIPVYNKNRDDVTGFVLKHDILLAAARDQFDLPLSDLKREIPALPEDTKLTDAFEFLVADRNHLATVLDEYGGLSGLVTMEDVVETLLGLEIVDEVDTRDDMQEFARKLWKTRAQKMGLELDEPKTEELATETEPNSKQAG</sequence>
<feature type="domain" description="CBS" evidence="11">
    <location>
        <begin position="281"/>
        <end position="339"/>
    </location>
</feature>
<evidence type="ECO:0000313" key="14">
    <source>
        <dbReference type="Proteomes" id="UP000644507"/>
    </source>
</evidence>
<keyword evidence="4 8" id="KW-1133">Transmembrane helix</keyword>
<evidence type="ECO:0000256" key="6">
    <source>
        <dbReference type="ARBA" id="ARBA00023136"/>
    </source>
</evidence>
<dbReference type="GO" id="GO:0005886">
    <property type="term" value="C:plasma membrane"/>
    <property type="evidence" value="ECO:0007669"/>
    <property type="project" value="TreeGrafter"/>
</dbReference>
<dbReference type="PROSITE" id="PS51371">
    <property type="entry name" value="CBS"/>
    <property type="match status" value="2"/>
</dbReference>
<dbReference type="Proteomes" id="UP000644507">
    <property type="component" value="Unassembled WGS sequence"/>
</dbReference>
<dbReference type="SUPFAM" id="SSF54631">
    <property type="entry name" value="CBS-domain pair"/>
    <property type="match status" value="1"/>
</dbReference>
<feature type="domain" description="CBS" evidence="11">
    <location>
        <begin position="216"/>
        <end position="276"/>
    </location>
</feature>
<reference evidence="13" key="2">
    <citation type="submission" date="2020-09" db="EMBL/GenBank/DDBJ databases">
        <authorList>
            <person name="Sun Q."/>
            <person name="Kim S."/>
        </authorList>
    </citation>
    <scope>NUCLEOTIDE SEQUENCE</scope>
    <source>
        <strain evidence="13">KCTC 12988</strain>
    </source>
</reference>
<evidence type="ECO:0000256" key="4">
    <source>
        <dbReference type="ARBA" id="ARBA00022989"/>
    </source>
</evidence>
<feature type="transmembrane region" description="Helical" evidence="10">
    <location>
        <begin position="111"/>
        <end position="128"/>
    </location>
</feature>
<dbReference type="EMBL" id="BMXI01000003">
    <property type="protein sequence ID" value="GHC46277.1"/>
    <property type="molecule type" value="Genomic_DNA"/>
</dbReference>
<evidence type="ECO:0000256" key="7">
    <source>
        <dbReference type="PROSITE-ProRule" id="PRU00703"/>
    </source>
</evidence>
<feature type="region of interest" description="Disordered" evidence="9">
    <location>
        <begin position="364"/>
        <end position="385"/>
    </location>
</feature>
<evidence type="ECO:0000259" key="12">
    <source>
        <dbReference type="PROSITE" id="PS51846"/>
    </source>
</evidence>
<keyword evidence="2 8" id="KW-0812">Transmembrane</keyword>
<comment type="subcellular location">
    <subcellularLocation>
        <location evidence="1">Membrane</location>
        <topology evidence="1">Multi-pass membrane protein</topology>
    </subcellularLocation>
</comment>
<protein>
    <recommendedName>
        <fullName evidence="15">Hemolysin</fullName>
    </recommendedName>
</protein>
<reference evidence="13" key="1">
    <citation type="journal article" date="2014" name="Int. J. Syst. Evol. Microbiol.">
        <title>Complete genome sequence of Corynebacterium casei LMG S-19264T (=DSM 44701T), isolated from a smear-ripened cheese.</title>
        <authorList>
            <consortium name="US DOE Joint Genome Institute (JGI-PGF)"/>
            <person name="Walter F."/>
            <person name="Albersmeier A."/>
            <person name="Kalinowski J."/>
            <person name="Ruckert C."/>
        </authorList>
    </citation>
    <scope>NUCLEOTIDE SEQUENCE</scope>
    <source>
        <strain evidence="13">KCTC 12988</strain>
    </source>
</reference>
<organism evidence="13 14">
    <name type="scientific">Roseibacillus persicicus</name>
    <dbReference type="NCBI Taxonomy" id="454148"/>
    <lineage>
        <taxon>Bacteria</taxon>
        <taxon>Pseudomonadati</taxon>
        <taxon>Verrucomicrobiota</taxon>
        <taxon>Verrucomicrobiia</taxon>
        <taxon>Verrucomicrobiales</taxon>
        <taxon>Verrucomicrobiaceae</taxon>
        <taxon>Roseibacillus</taxon>
    </lineage>
</organism>
<dbReference type="AlphaFoldDB" id="A0A918TEX5"/>